<reference evidence="1 2" key="1">
    <citation type="submission" date="2021-01" db="EMBL/GenBank/DDBJ databases">
        <title>Whole genome shotgun sequence of Actinoplanes couchii NBRC 106145.</title>
        <authorList>
            <person name="Komaki H."/>
            <person name="Tamura T."/>
        </authorList>
    </citation>
    <scope>NUCLEOTIDE SEQUENCE [LARGE SCALE GENOMIC DNA]</scope>
    <source>
        <strain evidence="1 2">NBRC 106145</strain>
    </source>
</reference>
<gene>
    <name evidence="1" type="ORF">Aco03nite_092030</name>
</gene>
<evidence type="ECO:0008006" key="3">
    <source>
        <dbReference type="Google" id="ProtNLM"/>
    </source>
</evidence>
<name>A0ABQ3XQN3_9ACTN</name>
<dbReference type="Proteomes" id="UP000612282">
    <property type="component" value="Unassembled WGS sequence"/>
</dbReference>
<dbReference type="InterPro" id="IPR025332">
    <property type="entry name" value="DUF4238"/>
</dbReference>
<dbReference type="Pfam" id="PF14022">
    <property type="entry name" value="DUF4238"/>
    <property type="match status" value="1"/>
</dbReference>
<dbReference type="EMBL" id="BOMG01000114">
    <property type="protein sequence ID" value="GID60799.1"/>
    <property type="molecule type" value="Genomic_DNA"/>
</dbReference>
<accession>A0ABQ3XQN3</accession>
<proteinExistence type="predicted"/>
<evidence type="ECO:0000313" key="2">
    <source>
        <dbReference type="Proteomes" id="UP000612282"/>
    </source>
</evidence>
<organism evidence="1 2">
    <name type="scientific">Actinoplanes couchii</name>
    <dbReference type="NCBI Taxonomy" id="403638"/>
    <lineage>
        <taxon>Bacteria</taxon>
        <taxon>Bacillati</taxon>
        <taxon>Actinomycetota</taxon>
        <taxon>Actinomycetes</taxon>
        <taxon>Micromonosporales</taxon>
        <taxon>Micromonosporaceae</taxon>
        <taxon>Actinoplanes</taxon>
    </lineage>
</organism>
<sequence length="233" mass="25805">MATLLKPAISPALLRFFAPDGVLATVDLASGGYREDTPGAADEPDGALWQRTEEVVPATMAAVMNDTVFEDASLLINLTAITAVHHAHGHHTRRAAAADPEPSRGFRRRAAESHAELIQYLSRCDARILVAPADRDFVIGDTPVAAVGHPPAGVRDPHYAPPLPEAETVYFPVHPRFCVQFPARQPGYSDIRAREVDHINLMQITHADHEVHFRPDPRTRRFVEEKTKNWQPR</sequence>
<protein>
    <recommendedName>
        <fullName evidence="3">SseB protein N-terminal domain-containing protein</fullName>
    </recommendedName>
</protein>
<keyword evidence="2" id="KW-1185">Reference proteome</keyword>
<comment type="caution">
    <text evidence="1">The sequence shown here is derived from an EMBL/GenBank/DDBJ whole genome shotgun (WGS) entry which is preliminary data.</text>
</comment>
<dbReference type="RefSeq" id="WP_310380730.1">
    <property type="nucleotide sequence ID" value="NZ_BAAAQE010000111.1"/>
</dbReference>
<evidence type="ECO:0000313" key="1">
    <source>
        <dbReference type="EMBL" id="GID60799.1"/>
    </source>
</evidence>